<reference evidence="1" key="1">
    <citation type="submission" date="2023-08" db="EMBL/GenBank/DDBJ databases">
        <title>Reference Genome Resource for the Citrus Pathogen Phytophthora citrophthora.</title>
        <authorList>
            <person name="Moller H."/>
            <person name="Coetzee B."/>
            <person name="Rose L.J."/>
            <person name="Van Niekerk J.M."/>
        </authorList>
    </citation>
    <scope>NUCLEOTIDE SEQUENCE</scope>
    <source>
        <strain evidence="1">STE-U-9442</strain>
    </source>
</reference>
<evidence type="ECO:0000313" key="1">
    <source>
        <dbReference type="EMBL" id="KAK1940967.1"/>
    </source>
</evidence>
<comment type="caution">
    <text evidence="1">The sequence shown here is derived from an EMBL/GenBank/DDBJ whole genome shotgun (WGS) entry which is preliminary data.</text>
</comment>
<gene>
    <name evidence="1" type="ORF">P3T76_007673</name>
</gene>
<protein>
    <submittedName>
        <fullName evidence="1">Uncharacterized protein</fullName>
    </submittedName>
</protein>
<name>A0AAD9GLX8_9STRA</name>
<dbReference type="Proteomes" id="UP001259832">
    <property type="component" value="Unassembled WGS sequence"/>
</dbReference>
<proteinExistence type="predicted"/>
<evidence type="ECO:0000313" key="2">
    <source>
        <dbReference type="Proteomes" id="UP001259832"/>
    </source>
</evidence>
<accession>A0AAD9GLX8</accession>
<sequence length="97" mass="10590">MAGLPKHGLLEWAAACKVGGTASRFPHFLKFFFFDLRASIGGVLHLRLATQAVVSSDSESEFGWAGLARGPRCVHRMRQCSDWVVDEPALPTVSVCM</sequence>
<keyword evidence="2" id="KW-1185">Reference proteome</keyword>
<dbReference type="EMBL" id="JASMQC010000013">
    <property type="protein sequence ID" value="KAK1940967.1"/>
    <property type="molecule type" value="Genomic_DNA"/>
</dbReference>
<dbReference type="AlphaFoldDB" id="A0AAD9GLX8"/>
<organism evidence="1 2">
    <name type="scientific">Phytophthora citrophthora</name>
    <dbReference type="NCBI Taxonomy" id="4793"/>
    <lineage>
        <taxon>Eukaryota</taxon>
        <taxon>Sar</taxon>
        <taxon>Stramenopiles</taxon>
        <taxon>Oomycota</taxon>
        <taxon>Peronosporomycetes</taxon>
        <taxon>Peronosporales</taxon>
        <taxon>Peronosporaceae</taxon>
        <taxon>Phytophthora</taxon>
    </lineage>
</organism>